<dbReference type="SUPFAM" id="SSF48264">
    <property type="entry name" value="Cytochrome P450"/>
    <property type="match status" value="1"/>
</dbReference>
<dbReference type="PANTHER" id="PTHR24305:SF166">
    <property type="entry name" value="CYTOCHROME P450 12A4, MITOCHONDRIAL-RELATED"/>
    <property type="match status" value="1"/>
</dbReference>
<feature type="binding site" description="axial binding residue" evidence="9">
    <location>
        <position position="483"/>
    </location>
    <ligand>
        <name>heme</name>
        <dbReference type="ChEBI" id="CHEBI:30413"/>
    </ligand>
    <ligandPart>
        <name>Fe</name>
        <dbReference type="ChEBI" id="CHEBI:18248"/>
    </ligandPart>
</feature>
<protein>
    <recommendedName>
        <fullName evidence="12">Cytochrome P450</fullName>
    </recommendedName>
</protein>
<sequence length="541" mass="60366">MLATILTLAALFFAIGAWWLLRDLIVGSPLDNIPGPQSPSWLTGHLQWLFHRHSGWKFHNELSNHYPGVAKINGALGKRILYLFDSTALHNVIVKDQQYYEEANVLFNNLMLGPGLVSTLHEQHRKQRKMLNPVFSVAHLRHMTPIFYQVAHKLRSGIERQVRRSPGDVDVLNWASRAALELIGQGGLGYSFDPLIEDAKNEYGDAIKAALPAAFSLGGLIFLVPYVANLGSPAFRRWVLDNLIPDPKIQRFKGIVDYMAGQAKILIAKKRLALVEGGDAVAQQVGDGKDIMSILLVSACQHGRVRFRKAHRRGAFGTNDDVDFGATDTTSGALAQILQLLAQHPDVQERLREEILQASCGKDIPYDKVVDLPYMDAICRETMRLYPPATDVYRDSTKDMVLPLSKPIRGVDGKFMKELPVPKGTRIIVAIRACNRYKDIWGEDAHEWKPERWLSPLPASVIEARVPGVYSNMMTFLGGGRSCIGFKFSQLEIKVVLSVLLVSFKFSLSDQDVVWNLAPAKYPTVGRTSTKPSLPMKVELL</sequence>
<evidence type="ECO:0000256" key="9">
    <source>
        <dbReference type="PIRSR" id="PIRSR602401-1"/>
    </source>
</evidence>
<evidence type="ECO:0000313" key="11">
    <source>
        <dbReference type="Proteomes" id="UP001212997"/>
    </source>
</evidence>
<dbReference type="EMBL" id="JANAWD010000447">
    <property type="protein sequence ID" value="KAJ3479303.1"/>
    <property type="molecule type" value="Genomic_DNA"/>
</dbReference>
<dbReference type="GO" id="GO:0016705">
    <property type="term" value="F:oxidoreductase activity, acting on paired donors, with incorporation or reduction of molecular oxygen"/>
    <property type="evidence" value="ECO:0007669"/>
    <property type="project" value="InterPro"/>
</dbReference>
<dbReference type="PRINTS" id="PR00463">
    <property type="entry name" value="EP450I"/>
</dbReference>
<keyword evidence="7 9" id="KW-0408">Iron</keyword>
<dbReference type="AlphaFoldDB" id="A0AAD5YBB6"/>
<dbReference type="Gene3D" id="1.10.630.10">
    <property type="entry name" value="Cytochrome P450"/>
    <property type="match status" value="1"/>
</dbReference>
<comment type="caution">
    <text evidence="10">The sequence shown here is derived from an EMBL/GenBank/DDBJ whole genome shotgun (WGS) entry which is preliminary data.</text>
</comment>
<dbReference type="GO" id="GO:0004497">
    <property type="term" value="F:monooxygenase activity"/>
    <property type="evidence" value="ECO:0007669"/>
    <property type="project" value="UniProtKB-KW"/>
</dbReference>
<evidence type="ECO:0000256" key="5">
    <source>
        <dbReference type="ARBA" id="ARBA00022723"/>
    </source>
</evidence>
<accession>A0AAD5YBB6</accession>
<organism evidence="10 11">
    <name type="scientific">Meripilus lineatus</name>
    <dbReference type="NCBI Taxonomy" id="2056292"/>
    <lineage>
        <taxon>Eukaryota</taxon>
        <taxon>Fungi</taxon>
        <taxon>Dikarya</taxon>
        <taxon>Basidiomycota</taxon>
        <taxon>Agaricomycotina</taxon>
        <taxon>Agaricomycetes</taxon>
        <taxon>Polyporales</taxon>
        <taxon>Meripilaceae</taxon>
        <taxon>Meripilus</taxon>
    </lineage>
</organism>
<keyword evidence="4 9" id="KW-0349">Heme</keyword>
<proteinExistence type="inferred from homology"/>
<keyword evidence="11" id="KW-1185">Reference proteome</keyword>
<dbReference type="GO" id="GO:0005506">
    <property type="term" value="F:iron ion binding"/>
    <property type="evidence" value="ECO:0007669"/>
    <property type="project" value="InterPro"/>
</dbReference>
<dbReference type="Pfam" id="PF00067">
    <property type="entry name" value="p450"/>
    <property type="match status" value="1"/>
</dbReference>
<dbReference type="InterPro" id="IPR036396">
    <property type="entry name" value="Cyt_P450_sf"/>
</dbReference>
<evidence type="ECO:0000256" key="6">
    <source>
        <dbReference type="ARBA" id="ARBA00023002"/>
    </source>
</evidence>
<evidence type="ECO:0008006" key="12">
    <source>
        <dbReference type="Google" id="ProtNLM"/>
    </source>
</evidence>
<reference evidence="10" key="1">
    <citation type="submission" date="2022-07" db="EMBL/GenBank/DDBJ databases">
        <title>Genome Sequence of Physisporinus lineatus.</title>
        <authorList>
            <person name="Buettner E."/>
        </authorList>
    </citation>
    <scope>NUCLEOTIDE SEQUENCE</scope>
    <source>
        <strain evidence="10">VT162</strain>
    </source>
</reference>
<comment type="pathway">
    <text evidence="2">Secondary metabolite biosynthesis.</text>
</comment>
<evidence type="ECO:0000256" key="4">
    <source>
        <dbReference type="ARBA" id="ARBA00022617"/>
    </source>
</evidence>
<keyword evidence="8" id="KW-0503">Monooxygenase</keyword>
<evidence type="ECO:0000256" key="3">
    <source>
        <dbReference type="ARBA" id="ARBA00010617"/>
    </source>
</evidence>
<dbReference type="InterPro" id="IPR001128">
    <property type="entry name" value="Cyt_P450"/>
</dbReference>
<keyword evidence="5 9" id="KW-0479">Metal-binding</keyword>
<comment type="similarity">
    <text evidence="3">Belongs to the cytochrome P450 family.</text>
</comment>
<gene>
    <name evidence="10" type="ORF">NLI96_g9145</name>
</gene>
<evidence type="ECO:0000256" key="2">
    <source>
        <dbReference type="ARBA" id="ARBA00005179"/>
    </source>
</evidence>
<dbReference type="PRINTS" id="PR00385">
    <property type="entry name" value="P450"/>
</dbReference>
<evidence type="ECO:0000256" key="8">
    <source>
        <dbReference type="ARBA" id="ARBA00023033"/>
    </source>
</evidence>
<dbReference type="GO" id="GO:0020037">
    <property type="term" value="F:heme binding"/>
    <property type="evidence" value="ECO:0007669"/>
    <property type="project" value="InterPro"/>
</dbReference>
<dbReference type="InterPro" id="IPR002401">
    <property type="entry name" value="Cyt_P450_E_grp-I"/>
</dbReference>
<evidence type="ECO:0000256" key="7">
    <source>
        <dbReference type="ARBA" id="ARBA00023004"/>
    </source>
</evidence>
<evidence type="ECO:0000256" key="1">
    <source>
        <dbReference type="ARBA" id="ARBA00001971"/>
    </source>
</evidence>
<dbReference type="InterPro" id="IPR050121">
    <property type="entry name" value="Cytochrome_P450_monoxygenase"/>
</dbReference>
<evidence type="ECO:0000313" key="10">
    <source>
        <dbReference type="EMBL" id="KAJ3479303.1"/>
    </source>
</evidence>
<dbReference type="PANTHER" id="PTHR24305">
    <property type="entry name" value="CYTOCHROME P450"/>
    <property type="match status" value="1"/>
</dbReference>
<name>A0AAD5YBB6_9APHY</name>
<dbReference type="Proteomes" id="UP001212997">
    <property type="component" value="Unassembled WGS sequence"/>
</dbReference>
<keyword evidence="6" id="KW-0560">Oxidoreductase</keyword>
<comment type="cofactor">
    <cofactor evidence="1 9">
        <name>heme</name>
        <dbReference type="ChEBI" id="CHEBI:30413"/>
    </cofactor>
</comment>